<dbReference type="InterPro" id="IPR011009">
    <property type="entry name" value="Kinase-like_dom_sf"/>
</dbReference>
<reference evidence="9" key="1">
    <citation type="journal article" date="2020" name="Fungal Divers.">
        <title>Resolving the Mortierellaceae phylogeny through synthesis of multi-gene phylogenetics and phylogenomics.</title>
        <authorList>
            <person name="Vandepol N."/>
            <person name="Liber J."/>
            <person name="Desiro A."/>
            <person name="Na H."/>
            <person name="Kennedy M."/>
            <person name="Barry K."/>
            <person name="Grigoriev I.V."/>
            <person name="Miller A.N."/>
            <person name="O'Donnell K."/>
            <person name="Stajich J.E."/>
            <person name="Bonito G."/>
        </authorList>
    </citation>
    <scope>NUCLEOTIDE SEQUENCE</scope>
    <source>
        <strain evidence="9">NRRL 28262</strain>
    </source>
</reference>
<dbReference type="InterPro" id="IPR017441">
    <property type="entry name" value="Protein_kinase_ATP_BS"/>
</dbReference>
<dbReference type="InterPro" id="IPR000719">
    <property type="entry name" value="Prot_kinase_dom"/>
</dbReference>
<evidence type="ECO:0000259" key="8">
    <source>
        <dbReference type="PROSITE" id="PS50011"/>
    </source>
</evidence>
<dbReference type="SMART" id="SM00220">
    <property type="entry name" value="S_TKc"/>
    <property type="match status" value="1"/>
</dbReference>
<name>A0AAD4D1J7_9FUNG</name>
<dbReference type="Pfam" id="PF00069">
    <property type="entry name" value="Pkinase"/>
    <property type="match status" value="1"/>
</dbReference>
<accession>A0AAD4D1J7</accession>
<protein>
    <recommendedName>
        <fullName evidence="8">Protein kinase domain-containing protein</fullName>
    </recommendedName>
</protein>
<dbReference type="InterPro" id="IPR008271">
    <property type="entry name" value="Ser/Thr_kinase_AS"/>
</dbReference>
<evidence type="ECO:0000313" key="10">
    <source>
        <dbReference type="Proteomes" id="UP001194580"/>
    </source>
</evidence>
<organism evidence="9 10">
    <name type="scientific">Linnemannia exigua</name>
    <dbReference type="NCBI Taxonomy" id="604196"/>
    <lineage>
        <taxon>Eukaryota</taxon>
        <taxon>Fungi</taxon>
        <taxon>Fungi incertae sedis</taxon>
        <taxon>Mucoromycota</taxon>
        <taxon>Mortierellomycotina</taxon>
        <taxon>Mortierellomycetes</taxon>
        <taxon>Mortierellales</taxon>
        <taxon>Mortierellaceae</taxon>
        <taxon>Linnemannia</taxon>
    </lineage>
</organism>
<proteinExistence type="inferred from homology"/>
<feature type="region of interest" description="Disordered" evidence="7">
    <location>
        <begin position="278"/>
        <end position="314"/>
    </location>
</feature>
<feature type="compositionally biased region" description="Polar residues" evidence="7">
    <location>
        <begin position="232"/>
        <end position="253"/>
    </location>
</feature>
<feature type="compositionally biased region" description="Polar residues" evidence="7">
    <location>
        <begin position="210"/>
        <end position="221"/>
    </location>
</feature>
<feature type="binding site" evidence="6">
    <location>
        <position position="399"/>
    </location>
    <ligand>
        <name>ATP</name>
        <dbReference type="ChEBI" id="CHEBI:30616"/>
    </ligand>
</feature>
<sequence length="886" mass="95597">MPSEPPLIPLLGHGQQPSVVSPFRPGSIFYNDPTALSSPNNYTHSPDLIKESSSTKTTIDTNTDCPPSLLNSSSPPSGNKKHRAFLSITDPAAVSLASPPPSPSRNSIFDQPWSSLSGPNISSLRASTGATTQSSLGTDAAVSPFTATTPVPSPLAPRPNKHLYTTTTTAPSSYSSKIHLHNRRSLASNAATGPGVRDAGAAASPIENPMDSNGIKSSNMLGRNGYGEPEQKLTSASTRSTLVTESIDGSNTNRRQEMGAPTTLAPVTEALLAARIRQTTTDGGSNESSPIRTLRSPVHMPRSLPSPSTSPCALSLQLPPSASLSSQLLSGSSLYSDINTSTNTSTNTVIDSKTWSADKNDCRSAFSLDLDRSKANLLGHGLNAEVYKAWLHPSSAPMKEYLSSRKAMRRLTCNDIFQGDKDSSMERQEESDGEAVLCAAKCLFTDADSQSVGLAEAEILRRLHAEQADHPGRKHLVDFYGLYDETTKLALSTGDVASIDRIPRSKDQEAEWVLLLENCQNGTVWDWIRLHPERVDYRQWLTWALQLLEAVDCIHGAGLVHHDIKPHNILLDSSLDVKLSDFGASLFSTKDKGSKDSMHFGLEGGLGRGTPPYSAPEMFASVAGGAHYGQSIDMYSLGVSLYVIGLTAQEPFHKLKSVMEMMVWIKKGGFWLFEDQRWVHDRGQVPKVTSRSRISTSSAAQMQAAQAASSNAALRSPSSNSLAPPPHLPRINTQLCRDYDMLAPSSASSMNSPSGYSAYPVSPRSQLSGHFLPGYSPDRSLRASQPGTPVSPSPLPSPLVRTHTPRSASTASLRKEERRKSGEVVMRFLNGDVVQQDVIALLKDMCQSDPEHRPDTKQVLRRLREMKAQLDVDTEAAEAEAEAAEA</sequence>
<feature type="region of interest" description="Disordered" evidence="7">
    <location>
        <begin position="1"/>
        <end position="26"/>
    </location>
</feature>
<dbReference type="PANTHER" id="PTHR11042">
    <property type="entry name" value="EUKARYOTIC TRANSLATION INITIATION FACTOR 2-ALPHA KINASE EIF2-ALPHA KINASE -RELATED"/>
    <property type="match status" value="1"/>
</dbReference>
<dbReference type="PROSITE" id="PS00108">
    <property type="entry name" value="PROTEIN_KINASE_ST"/>
    <property type="match status" value="1"/>
</dbReference>
<dbReference type="PROSITE" id="PS50011">
    <property type="entry name" value="PROTEIN_KINASE_DOM"/>
    <property type="match status" value="1"/>
</dbReference>
<dbReference type="CDD" id="cd00180">
    <property type="entry name" value="PKc"/>
    <property type="match status" value="1"/>
</dbReference>
<comment type="similarity">
    <text evidence="5">Belongs to the protein kinase superfamily. Ser/Thr protein kinase family. GCN2 subfamily.</text>
</comment>
<dbReference type="PANTHER" id="PTHR11042:SF190">
    <property type="entry name" value="MITOSIS INHIBITOR PROTEIN KINASE MIK1"/>
    <property type="match status" value="1"/>
</dbReference>
<evidence type="ECO:0000256" key="3">
    <source>
        <dbReference type="ARBA" id="ARBA00022777"/>
    </source>
</evidence>
<dbReference type="GO" id="GO:0005634">
    <property type="term" value="C:nucleus"/>
    <property type="evidence" value="ECO:0007669"/>
    <property type="project" value="TreeGrafter"/>
</dbReference>
<keyword evidence="4 6" id="KW-0067">ATP-binding</keyword>
<keyword evidence="10" id="KW-1185">Reference proteome</keyword>
<feature type="region of interest" description="Disordered" evidence="7">
    <location>
        <begin position="54"/>
        <end position="176"/>
    </location>
</feature>
<dbReference type="EMBL" id="JAAAIL010002912">
    <property type="protein sequence ID" value="KAG0253633.1"/>
    <property type="molecule type" value="Genomic_DNA"/>
</dbReference>
<dbReference type="SUPFAM" id="SSF56112">
    <property type="entry name" value="Protein kinase-like (PK-like)"/>
    <property type="match status" value="1"/>
</dbReference>
<dbReference type="Proteomes" id="UP001194580">
    <property type="component" value="Unassembled WGS sequence"/>
</dbReference>
<feature type="compositionally biased region" description="Polar residues" evidence="7">
    <location>
        <begin position="54"/>
        <end position="65"/>
    </location>
</feature>
<feature type="compositionally biased region" description="Low complexity" evidence="7">
    <location>
        <begin position="66"/>
        <end position="77"/>
    </location>
</feature>
<evidence type="ECO:0000256" key="2">
    <source>
        <dbReference type="ARBA" id="ARBA00022741"/>
    </source>
</evidence>
<feature type="non-terminal residue" evidence="9">
    <location>
        <position position="886"/>
    </location>
</feature>
<feature type="domain" description="Protein kinase" evidence="8">
    <location>
        <begin position="372"/>
        <end position="870"/>
    </location>
</feature>
<feature type="region of interest" description="Disordered" evidence="7">
    <location>
        <begin position="188"/>
        <end position="258"/>
    </location>
</feature>
<evidence type="ECO:0000256" key="4">
    <source>
        <dbReference type="ARBA" id="ARBA00022840"/>
    </source>
</evidence>
<gene>
    <name evidence="9" type="ORF">BGZ95_006261</name>
</gene>
<feature type="region of interest" description="Disordered" evidence="7">
    <location>
        <begin position="705"/>
        <end position="730"/>
    </location>
</feature>
<evidence type="ECO:0000256" key="6">
    <source>
        <dbReference type="PROSITE-ProRule" id="PRU10141"/>
    </source>
</evidence>
<dbReference type="InterPro" id="IPR050339">
    <property type="entry name" value="CC_SR_Kinase"/>
</dbReference>
<dbReference type="GO" id="GO:0005737">
    <property type="term" value="C:cytoplasm"/>
    <property type="evidence" value="ECO:0007669"/>
    <property type="project" value="TreeGrafter"/>
</dbReference>
<keyword evidence="2 6" id="KW-0547">Nucleotide-binding</keyword>
<dbReference type="AlphaFoldDB" id="A0AAD4D1J7"/>
<evidence type="ECO:0000313" key="9">
    <source>
        <dbReference type="EMBL" id="KAG0253633.1"/>
    </source>
</evidence>
<feature type="compositionally biased region" description="Polar residues" evidence="7">
    <location>
        <begin position="278"/>
        <end position="291"/>
    </location>
</feature>
<evidence type="ECO:0000256" key="7">
    <source>
        <dbReference type="SAM" id="MobiDB-lite"/>
    </source>
</evidence>
<dbReference type="PROSITE" id="PS00107">
    <property type="entry name" value="PROTEIN_KINASE_ATP"/>
    <property type="match status" value="1"/>
</dbReference>
<comment type="caution">
    <text evidence="9">The sequence shown here is derived from an EMBL/GenBank/DDBJ whole genome shotgun (WGS) entry which is preliminary data.</text>
</comment>
<feature type="region of interest" description="Disordered" evidence="7">
    <location>
        <begin position="769"/>
        <end position="820"/>
    </location>
</feature>
<evidence type="ECO:0000256" key="1">
    <source>
        <dbReference type="ARBA" id="ARBA00022679"/>
    </source>
</evidence>
<evidence type="ECO:0000256" key="5">
    <source>
        <dbReference type="ARBA" id="ARBA00037982"/>
    </source>
</evidence>
<keyword evidence="3" id="KW-0418">Kinase</keyword>
<feature type="compositionally biased region" description="Polar residues" evidence="7">
    <location>
        <begin position="108"/>
        <end position="137"/>
    </location>
</feature>
<dbReference type="GO" id="GO:0004713">
    <property type="term" value="F:protein tyrosine kinase activity"/>
    <property type="evidence" value="ECO:0007669"/>
    <property type="project" value="TreeGrafter"/>
</dbReference>
<dbReference type="Gene3D" id="1.10.510.10">
    <property type="entry name" value="Transferase(Phosphotransferase) domain 1"/>
    <property type="match status" value="1"/>
</dbReference>
<keyword evidence="1" id="KW-0808">Transferase</keyword>
<dbReference type="GO" id="GO:0110031">
    <property type="term" value="P:negative regulation of G2/MI transition of meiotic cell cycle"/>
    <property type="evidence" value="ECO:0007669"/>
    <property type="project" value="TreeGrafter"/>
</dbReference>
<dbReference type="GO" id="GO:0005524">
    <property type="term" value="F:ATP binding"/>
    <property type="evidence" value="ECO:0007669"/>
    <property type="project" value="UniProtKB-UniRule"/>
</dbReference>